<gene>
    <name evidence="2" type="ORF">DTO96_101119</name>
</gene>
<dbReference type="InterPro" id="IPR029464">
    <property type="entry name" value="HSDR_N"/>
</dbReference>
<protein>
    <recommendedName>
        <fullName evidence="1">Type I restriction enzyme R protein N-terminal domain-containing protein</fullName>
    </recommendedName>
</protein>
<organism evidence="2 3">
    <name type="scientific">Ephemeroptericola cinctiostellae</name>
    <dbReference type="NCBI Taxonomy" id="2268024"/>
    <lineage>
        <taxon>Bacteria</taxon>
        <taxon>Pseudomonadati</taxon>
        <taxon>Pseudomonadota</taxon>
        <taxon>Betaproteobacteria</taxon>
        <taxon>Burkholderiales</taxon>
        <taxon>Burkholderiaceae</taxon>
        <taxon>Ephemeroptericola</taxon>
    </lineage>
</organism>
<evidence type="ECO:0000259" key="1">
    <source>
        <dbReference type="Pfam" id="PF13588"/>
    </source>
</evidence>
<sequence length="355" mass="41366">MDLIDKLSDLAKRANKQRTNVKTEEATKTAFVLPFLQTLGYDIFDPDEVIPEYTADVLNKKGEKVDYAIQLNEKIQLLIECKQIGSSLEVQHTPQLYRYFSTLPDTRFGVLTDGIRYLFFSDLDKEHVMDKIPFFEFSLDEINDINVEELKRFSKVAFNLDEIRDNASKLKYQKMLKDVVRSEFEQPSEDLVKLWTKRVYEGNVNSQVKEQFTELVRITLKTFINESVRARLETAYQLEEPSQKVMEEVSSELVVDSSDKCIVTTEQELDAFRVVCSIASESIDPDRVFIRDSKSYCSVLLDNNNRKGICRFFFRKKKFRVVVFAANGEEKFEIEKISDIYKRKALILSSISQYE</sequence>
<dbReference type="EMBL" id="CP031124">
    <property type="protein sequence ID" value="AXF85389.1"/>
    <property type="molecule type" value="Genomic_DNA"/>
</dbReference>
<dbReference type="KEGG" id="hyf:DTO96_101119"/>
<dbReference type="Pfam" id="PF13588">
    <property type="entry name" value="HSDR_N_2"/>
    <property type="match status" value="1"/>
</dbReference>
<dbReference type="PIRSF" id="PIRSF035009">
    <property type="entry name" value="UCP035009_HSDR_N"/>
    <property type="match status" value="1"/>
</dbReference>
<feature type="domain" description="Type I restriction enzyme R protein N-terminal" evidence="1">
    <location>
        <begin position="24"/>
        <end position="132"/>
    </location>
</feature>
<reference evidence="3" key="1">
    <citation type="submission" date="2018-07" db="EMBL/GenBank/DDBJ databases">
        <authorList>
            <person name="Kim H."/>
        </authorList>
    </citation>
    <scope>NUCLEOTIDE SEQUENCE [LARGE SCALE GENOMIC DNA]</scope>
    <source>
        <strain evidence="3">F02</strain>
    </source>
</reference>
<evidence type="ECO:0000313" key="2">
    <source>
        <dbReference type="EMBL" id="AXF85389.1"/>
    </source>
</evidence>
<dbReference type="OrthoDB" id="9148007at2"/>
<evidence type="ECO:0000313" key="3">
    <source>
        <dbReference type="Proteomes" id="UP000252182"/>
    </source>
</evidence>
<dbReference type="RefSeq" id="WP_114562589.1">
    <property type="nucleotide sequence ID" value="NZ_CP031124.1"/>
</dbReference>
<dbReference type="InterPro" id="IPR017035">
    <property type="entry name" value="UCP035009_HsdR_All3000-type"/>
</dbReference>
<proteinExistence type="predicted"/>
<accession>A0A345DAK1</accession>
<keyword evidence="3" id="KW-1185">Reference proteome</keyword>
<dbReference type="AlphaFoldDB" id="A0A345DAK1"/>
<dbReference type="Proteomes" id="UP000252182">
    <property type="component" value="Chromosome"/>
</dbReference>
<name>A0A345DAK1_9BURK</name>